<keyword evidence="1" id="KW-1133">Transmembrane helix</keyword>
<feature type="transmembrane region" description="Helical" evidence="1">
    <location>
        <begin position="360"/>
        <end position="382"/>
    </location>
</feature>
<dbReference type="Proteomes" id="UP001165405">
    <property type="component" value="Unassembled WGS sequence"/>
</dbReference>
<keyword evidence="1" id="KW-0472">Membrane</keyword>
<feature type="transmembrane region" description="Helical" evidence="1">
    <location>
        <begin position="316"/>
        <end position="338"/>
    </location>
</feature>
<dbReference type="RefSeq" id="WP_236091008.1">
    <property type="nucleotide sequence ID" value="NZ_JAKGSG010000056.1"/>
</dbReference>
<feature type="transmembrane region" description="Helical" evidence="1">
    <location>
        <begin position="454"/>
        <end position="474"/>
    </location>
</feature>
<evidence type="ECO:0000313" key="3">
    <source>
        <dbReference type="Proteomes" id="UP001165405"/>
    </source>
</evidence>
<feature type="transmembrane region" description="Helical" evidence="1">
    <location>
        <begin position="44"/>
        <end position="62"/>
    </location>
</feature>
<gene>
    <name evidence="2" type="ORF">L1785_19680</name>
</gene>
<proteinExistence type="predicted"/>
<accession>A0AA41UDL0</accession>
<dbReference type="EMBL" id="JAKGSG010000056">
    <property type="protein sequence ID" value="MCF4123194.1"/>
    <property type="molecule type" value="Genomic_DNA"/>
</dbReference>
<evidence type="ECO:0000256" key="1">
    <source>
        <dbReference type="SAM" id="Phobius"/>
    </source>
</evidence>
<dbReference type="AlphaFoldDB" id="A0AA41UDL0"/>
<feature type="transmembrane region" description="Helical" evidence="1">
    <location>
        <begin position="104"/>
        <end position="121"/>
    </location>
</feature>
<organism evidence="2 3">
    <name type="scientific">Antribacter soli</name>
    <dbReference type="NCBI Taxonomy" id="2910976"/>
    <lineage>
        <taxon>Bacteria</taxon>
        <taxon>Bacillati</taxon>
        <taxon>Actinomycetota</taxon>
        <taxon>Actinomycetes</taxon>
        <taxon>Micrococcales</taxon>
        <taxon>Promicromonosporaceae</taxon>
        <taxon>Antribacter</taxon>
    </lineage>
</organism>
<evidence type="ECO:0008006" key="4">
    <source>
        <dbReference type="Google" id="ProtNLM"/>
    </source>
</evidence>
<feature type="transmembrane region" description="Helical" evidence="1">
    <location>
        <begin position="258"/>
        <end position="279"/>
    </location>
</feature>
<feature type="transmembrane region" description="Helical" evidence="1">
    <location>
        <begin position="523"/>
        <end position="544"/>
    </location>
</feature>
<comment type="caution">
    <text evidence="2">The sequence shown here is derived from an EMBL/GenBank/DDBJ whole genome shotgun (WGS) entry which is preliminary data.</text>
</comment>
<protein>
    <recommendedName>
        <fullName evidence="4">Polyketide antibiotic transporter</fullName>
    </recommendedName>
</protein>
<feature type="transmembrane region" description="Helical" evidence="1">
    <location>
        <begin position="410"/>
        <end position="434"/>
    </location>
</feature>
<feature type="transmembrane region" description="Helical" evidence="1">
    <location>
        <begin position="481"/>
        <end position="503"/>
    </location>
</feature>
<sequence length="552" mass="57748">MSAVAAATLAPSGTMPRAFGSTLTGTWRLVRFMLRRDRVRLTVWVLVVTALYASQLGEYAVLADDPNGLATRALLMRTPAMISMAGPGYGLDSYTVGAAVANELVLWIVLTLAVLSILQVVRHTRAEEESGRSELVRAGAVGRHAPSVAALITVLLANVVIAALTGAVLVSAGLPAVDSFAMTAGSGLAALVFGAAALVACQVTEHARGASGLGFAVLGAAFVLRAIGDIQEEHGSVLSWLSPIGWAQQTRSFVDLRWWPLALCVVAIVLLLLLAAFLASRRDFGSGLVATRRGRADAYAGLDGPFALAWTQQRSALLWTSLGLGVMWLATGSILSALPDMMETLRDNPIYSTVLGEGDLVRAFIGIMGLYAAFGGAGYAVAMSLRVKAEEESGLAEYLLATPVSRARWLGAYLAVAGIGTAVVTMSGVVALWVGAAGAGVTDPTFGEFVGLGAAYLPALAVLTALAVALYAWVPRATPVLWALFGYMFVVGLFGELLGLPDWARGISPFWWVPNTLVQDVEVADVVGLCAVAVVLFAVAFAGFRRRDVPTV</sequence>
<evidence type="ECO:0000313" key="2">
    <source>
        <dbReference type="EMBL" id="MCF4123194.1"/>
    </source>
</evidence>
<feature type="transmembrane region" description="Helical" evidence="1">
    <location>
        <begin position="180"/>
        <end position="200"/>
    </location>
</feature>
<feature type="transmembrane region" description="Helical" evidence="1">
    <location>
        <begin position="148"/>
        <end position="174"/>
    </location>
</feature>
<reference evidence="2" key="1">
    <citation type="submission" date="2022-01" db="EMBL/GenBank/DDBJ databases">
        <title>Antribacter sp. nov., isolated from Guizhou of China.</title>
        <authorList>
            <person name="Chengliang C."/>
            <person name="Ya Z."/>
        </authorList>
    </citation>
    <scope>NUCLEOTIDE SEQUENCE</scope>
    <source>
        <strain evidence="2">KLBMP 9083</strain>
    </source>
</reference>
<name>A0AA41UDL0_9MICO</name>
<keyword evidence="1" id="KW-0812">Transmembrane</keyword>
<feature type="transmembrane region" description="Helical" evidence="1">
    <location>
        <begin position="212"/>
        <end position="228"/>
    </location>
</feature>
<keyword evidence="3" id="KW-1185">Reference proteome</keyword>